<evidence type="ECO:0008006" key="3">
    <source>
        <dbReference type="Google" id="ProtNLM"/>
    </source>
</evidence>
<protein>
    <recommendedName>
        <fullName evidence="3">50S ribosomal protein L35</fullName>
    </recommendedName>
</protein>
<name>A0ABT2RMZ3_9FIRM</name>
<evidence type="ECO:0000313" key="1">
    <source>
        <dbReference type="EMBL" id="MCU6686784.1"/>
    </source>
</evidence>
<proteinExistence type="predicted"/>
<keyword evidence="2" id="KW-1185">Reference proteome</keyword>
<dbReference type="EMBL" id="JAOQJU010000010">
    <property type="protein sequence ID" value="MCU6686784.1"/>
    <property type="molecule type" value="Genomic_DNA"/>
</dbReference>
<reference evidence="1 2" key="1">
    <citation type="journal article" date="2021" name="ISME Commun">
        <title>Automated analysis of genomic sequences facilitates high-throughput and comprehensive description of bacteria.</title>
        <authorList>
            <person name="Hitch T.C.A."/>
        </authorList>
    </citation>
    <scope>NUCLEOTIDE SEQUENCE [LARGE SCALE GENOMIC DNA]</scope>
    <source>
        <strain evidence="1 2">Sanger_03</strain>
    </source>
</reference>
<gene>
    <name evidence="1" type="ORF">OCV99_09545</name>
</gene>
<comment type="caution">
    <text evidence="1">The sequence shown here is derived from an EMBL/GenBank/DDBJ whole genome shotgun (WGS) entry which is preliminary data.</text>
</comment>
<sequence length="71" mass="8421">MMQEPMPGTARIKRNKWNRGSGVYSMRGELKRGTALNKKRLNRKVRHRNKDALKGCRYKRICRTSHMVDFT</sequence>
<evidence type="ECO:0000313" key="2">
    <source>
        <dbReference type="Proteomes" id="UP001652431"/>
    </source>
</evidence>
<accession>A0ABT2RMZ3</accession>
<dbReference type="Proteomes" id="UP001652431">
    <property type="component" value="Unassembled WGS sequence"/>
</dbReference>
<dbReference type="RefSeq" id="WP_158370110.1">
    <property type="nucleotide sequence ID" value="NZ_JAOQJU010000010.1"/>
</dbReference>
<organism evidence="1 2">
    <name type="scientific">Dorea acetigenes</name>
    <dbReference type="NCBI Taxonomy" id="2981787"/>
    <lineage>
        <taxon>Bacteria</taxon>
        <taxon>Bacillati</taxon>
        <taxon>Bacillota</taxon>
        <taxon>Clostridia</taxon>
        <taxon>Lachnospirales</taxon>
        <taxon>Lachnospiraceae</taxon>
        <taxon>Dorea</taxon>
    </lineage>
</organism>